<dbReference type="GO" id="GO:0009307">
    <property type="term" value="P:DNA restriction-modification system"/>
    <property type="evidence" value="ECO:0007669"/>
    <property type="project" value="UniProtKB-KW"/>
</dbReference>
<feature type="domain" description="DNA methylase N-4/N-6" evidence="9">
    <location>
        <begin position="55"/>
        <end position="308"/>
    </location>
</feature>
<dbReference type="GO" id="GO:0015667">
    <property type="term" value="F:site-specific DNA-methyltransferase (cytosine-N4-specific) activity"/>
    <property type="evidence" value="ECO:0007669"/>
    <property type="project" value="UniProtKB-EC"/>
</dbReference>
<reference evidence="10 11" key="1">
    <citation type="submission" date="2020-10" db="EMBL/GenBank/DDBJ databases">
        <title>Ca. Dormibacterota MAGs.</title>
        <authorList>
            <person name="Montgomery K."/>
        </authorList>
    </citation>
    <scope>NUCLEOTIDE SEQUENCE [LARGE SCALE GENOMIC DNA]</scope>
    <source>
        <strain evidence="10">SC8811_S16_3</strain>
    </source>
</reference>
<organism evidence="10 11">
    <name type="scientific">Candidatus Dormiibacter inghamiae</name>
    <dbReference type="NCBI Taxonomy" id="3127013"/>
    <lineage>
        <taxon>Bacteria</taxon>
        <taxon>Bacillati</taxon>
        <taxon>Candidatus Dormiibacterota</taxon>
        <taxon>Candidatus Dormibacteria</taxon>
        <taxon>Candidatus Dormibacterales</taxon>
        <taxon>Candidatus Dormibacteraceae</taxon>
        <taxon>Candidatus Dormiibacter</taxon>
    </lineage>
</organism>
<dbReference type="InterPro" id="IPR029063">
    <property type="entry name" value="SAM-dependent_MTases_sf"/>
</dbReference>
<keyword evidence="5" id="KW-0680">Restriction system</keyword>
<keyword evidence="3" id="KW-0808">Transferase</keyword>
<evidence type="ECO:0000256" key="2">
    <source>
        <dbReference type="ARBA" id="ARBA00022603"/>
    </source>
</evidence>
<dbReference type="GO" id="GO:0032259">
    <property type="term" value="P:methylation"/>
    <property type="evidence" value="ECO:0007669"/>
    <property type="project" value="UniProtKB-KW"/>
</dbReference>
<dbReference type="GO" id="GO:0008170">
    <property type="term" value="F:N-methyltransferase activity"/>
    <property type="evidence" value="ECO:0007669"/>
    <property type="project" value="InterPro"/>
</dbReference>
<keyword evidence="6" id="KW-0238">DNA-binding</keyword>
<evidence type="ECO:0000256" key="5">
    <source>
        <dbReference type="ARBA" id="ARBA00022747"/>
    </source>
</evidence>
<evidence type="ECO:0000256" key="8">
    <source>
        <dbReference type="RuleBase" id="RU362026"/>
    </source>
</evidence>
<dbReference type="SUPFAM" id="SSF53335">
    <property type="entry name" value="S-adenosyl-L-methionine-dependent methyltransferases"/>
    <property type="match status" value="1"/>
</dbReference>
<dbReference type="Proteomes" id="UP000620075">
    <property type="component" value="Unassembled WGS sequence"/>
</dbReference>
<protein>
    <recommendedName>
        <fullName evidence="8">Methyltransferase</fullName>
        <ecNumber evidence="8">2.1.1.-</ecNumber>
    </recommendedName>
</protein>
<dbReference type="PRINTS" id="PR00508">
    <property type="entry name" value="S21N4MTFRASE"/>
</dbReference>
<dbReference type="GO" id="GO:0003677">
    <property type="term" value="F:DNA binding"/>
    <property type="evidence" value="ECO:0007669"/>
    <property type="project" value="UniProtKB-KW"/>
</dbReference>
<evidence type="ECO:0000256" key="1">
    <source>
        <dbReference type="ARBA" id="ARBA00010203"/>
    </source>
</evidence>
<evidence type="ECO:0000259" key="9">
    <source>
        <dbReference type="Pfam" id="PF01555"/>
    </source>
</evidence>
<sequence>MTGKVTAARVYATDSDQAEVARVHQGYRLADGTMLVGTYEQFLTSQFRRRYAGKIQLILTSPPFPLNRKKRYGNKNGDEYLQWLGALGKTFHELLAPRGSVVLELGNAWERGKPTMSTLPLRALLAVLDGGKLHLCQQFVCNNPARLPSPVQWVNKERIRVKDTFTHIWWMSPGERPYANNRTVLTPYGKRMRTLLSTGQYNSGIRPSGYNIGSSSFLSDNGGAIPGNVLTVPNTQSTDAYRKYCIANHLPVHPARMQPALARFFIDLLTRPGDIVLDPFAGSNTTGAEAHLRGRRWLSIEPTVEYVAGSKGRFKRYNRNAEG</sequence>
<dbReference type="InterPro" id="IPR001091">
    <property type="entry name" value="RM_Methyltransferase"/>
</dbReference>
<evidence type="ECO:0000256" key="6">
    <source>
        <dbReference type="ARBA" id="ARBA00023125"/>
    </source>
</evidence>
<evidence type="ECO:0000313" key="10">
    <source>
        <dbReference type="EMBL" id="MBJ7604467.1"/>
    </source>
</evidence>
<keyword evidence="4" id="KW-0949">S-adenosyl-L-methionine</keyword>
<keyword evidence="2" id="KW-0489">Methyltransferase</keyword>
<comment type="similarity">
    <text evidence="1">Belongs to the N(4)/N(6)-methyltransferase family. N(4) subfamily.</text>
</comment>
<evidence type="ECO:0000256" key="3">
    <source>
        <dbReference type="ARBA" id="ARBA00022679"/>
    </source>
</evidence>
<dbReference type="RefSeq" id="WP_338182165.1">
    <property type="nucleotide sequence ID" value="NZ_JAEKNQ010000058.1"/>
</dbReference>
<dbReference type="EC" id="2.1.1.-" evidence="8"/>
<comment type="catalytic activity">
    <reaction evidence="7">
        <text>a 2'-deoxycytidine in DNA + S-adenosyl-L-methionine = an N(4)-methyl-2'-deoxycytidine in DNA + S-adenosyl-L-homocysteine + H(+)</text>
        <dbReference type="Rhea" id="RHEA:16857"/>
        <dbReference type="Rhea" id="RHEA-COMP:11369"/>
        <dbReference type="Rhea" id="RHEA-COMP:13674"/>
        <dbReference type="ChEBI" id="CHEBI:15378"/>
        <dbReference type="ChEBI" id="CHEBI:57856"/>
        <dbReference type="ChEBI" id="CHEBI:59789"/>
        <dbReference type="ChEBI" id="CHEBI:85452"/>
        <dbReference type="ChEBI" id="CHEBI:137933"/>
        <dbReference type="EC" id="2.1.1.113"/>
    </reaction>
</comment>
<dbReference type="Pfam" id="PF01555">
    <property type="entry name" value="N6_N4_Mtase"/>
    <property type="match status" value="1"/>
</dbReference>
<evidence type="ECO:0000256" key="4">
    <source>
        <dbReference type="ARBA" id="ARBA00022691"/>
    </source>
</evidence>
<accession>A0A934KC41</accession>
<dbReference type="PROSITE" id="PS00093">
    <property type="entry name" value="N4_MTASE"/>
    <property type="match status" value="1"/>
</dbReference>
<gene>
    <name evidence="10" type="ORF">JF888_15000</name>
</gene>
<dbReference type="Gene3D" id="3.40.50.150">
    <property type="entry name" value="Vaccinia Virus protein VP39"/>
    <property type="match status" value="1"/>
</dbReference>
<dbReference type="EMBL" id="JAEKNQ010000058">
    <property type="protein sequence ID" value="MBJ7604467.1"/>
    <property type="molecule type" value="Genomic_DNA"/>
</dbReference>
<comment type="caution">
    <text evidence="10">The sequence shown here is derived from an EMBL/GenBank/DDBJ whole genome shotgun (WGS) entry which is preliminary data.</text>
</comment>
<dbReference type="InterPro" id="IPR002941">
    <property type="entry name" value="DNA_methylase_N4/N6"/>
</dbReference>
<evidence type="ECO:0000313" key="11">
    <source>
        <dbReference type="Proteomes" id="UP000620075"/>
    </source>
</evidence>
<dbReference type="InterPro" id="IPR017985">
    <property type="entry name" value="MeTrfase_CN4_CS"/>
</dbReference>
<proteinExistence type="inferred from homology"/>
<evidence type="ECO:0000256" key="7">
    <source>
        <dbReference type="ARBA" id="ARBA00049120"/>
    </source>
</evidence>
<dbReference type="AlphaFoldDB" id="A0A934KC41"/>
<name>A0A934KC41_9BACT</name>